<dbReference type="EMBL" id="HBIJ01003119">
    <property type="protein sequence ID" value="CAE0361425.1"/>
    <property type="molecule type" value="Transcribed_RNA"/>
</dbReference>
<gene>
    <name evidence="3" type="ORF">ALAG00032_LOCUS2158</name>
</gene>
<organism evidence="3">
    <name type="scientific">Aureoumbra lagunensis</name>
    <dbReference type="NCBI Taxonomy" id="44058"/>
    <lineage>
        <taxon>Eukaryota</taxon>
        <taxon>Sar</taxon>
        <taxon>Stramenopiles</taxon>
        <taxon>Ochrophyta</taxon>
        <taxon>Pelagophyceae</taxon>
        <taxon>Pelagomonadales</taxon>
        <taxon>Aureoumbra</taxon>
    </lineage>
</organism>
<dbReference type="SMART" id="SM00060">
    <property type="entry name" value="FN3"/>
    <property type="match status" value="8"/>
</dbReference>
<sequence>MANDTYTLTRVVGAQVSTYFERTCRTSYTMINLDAGGYDGLEFRFGKSFGHAIGDTWVLQLYTCDDNLPEEASIQTSVISEGGADPYALTLEHGVSLEGEGSTETYLIPQMFTVREIERAIQTVTIADTEGGGWARGGTPAYTLTLISYAENATTECIPWNAEDYQVEALLDNLILETLGIVDGVTVTRREDEIEAPNGYVFTIYFDGFVGVSDTPTLMANTSNCSLSGAGFVEAQGETVTVAVIATGNGAADVVPFSSTAVPLGSVSDPTTAGRYLGPGGTNLPIYMLSGSFVTIAFDEALGDLEPVGVSVTNLIEGSRAIVFDDVVQGRAATGIVIDDLLTGVPYNVRVAARNALGYSDWSSPTAVGKPAAAPPQLVETSAKTAVHTDEVQLVQLGAIHRDEVQLIKSTADTVYEVQKISVSFPFGGSADGHFAVFFPDADTITLSAESSILTASFRINVSLPVADEITGIIAYTTYSTTCLEYDASASVMQSALDELVPFSSGDTRVSRSGTGTAGSAYGYEWTVEFVGAIGILPELVTEFCVPGASVLGGGYANITATRAPDRYGVRGLGTATQVSQVRITADVHIAQGEFSLSVRRGNATDVYNTSCIHWDDEADVIEDALEALPNLDSVRVVRHGDGTGSSDYGYIYEIFFDGYALHNLDTDDESATLFVETNTEICSILFATEVYGVLESFDDNDDIDYRLEVNATVASGAKLDANDDSLAGIRALETGLEMVPTIVDVLATAESFDLNSLGLTWTLTIRDPAGDLPSLSCLGDADFDASDATCSVDTVIDGNVLDGTFVLAGSDALPFDATAERMASALAETTTGTVEVERIGPDAQRGYEWLVTFVEKKGDVDPIVSVSSLTGSGATITVSTIIDGNALGGTFGLRTTDGYATEQIPYDATAAQLQSALESLTDSDIGAVTVEKNVDISTEGGSSFLITFTTALGDVSELIPESFSLSGEGATVRVAEIVKGSETRGDQLAISFEVPRECSESQVTVGSCGEEVQYFEYQTSITTSFTGSSVSTWTAPANNSVQIIRTGSLSFEAYDFASPAVSGYFRLAFGGEETSPLSADISASAMRHALEALPGTGALNVSRSYAPRFEATSNCAVEEAYTTITCSTLTALNAPQASDLIMLDDTWYRIGDTYDTEVDATIVPLALASDAKIEASYIGTTASSVLLYEWSGGYEWIVEFLSGTNKMLTSPEHSLVPVDTSLSIRTNDCANCLYASGLEAFQLRYVRIRAVSALGPGPWSNYSSATPSRIPDAPSQFSVEVTSGSSVRLYWYPPATLSGTILGYSVQWDSDPDFVNSESVDATCVSIGYGDCFIDGAAISGTPPFEYEASLLTSNVTYWFRIAARNELYTVDYTSGVIWTEPLWAIPKNRPPLVPHDGALYLAGRHKLQIRFEPPISDGGQNISYYRIEYDTDRTFSTENHGGFNMSFEDAQASRLYEDGPIVAYLDDLKAATLYFARVAASNGVGLSDWMEAHQPMTPESAPDSPASVSVTSISQQAGSPITSIDVAWEPPSNATGDGGSPITSYKIEWYTAEAVCEKQLLRLTWDEDDEPGTHAGYVLQFSNGLVSAPHGVTTSNIEYDSTASRVRDGLMNLGYVQNQPYDSEYVVGNIEVKRTSTNNFNGYSWTITFVDCEAGGLNEGNLVPINAPSESISDALDLDIIELQTGSRSLGQAEEQIVRIYGTRTANETEMPVRGFWRLGFDGSQYSIYMPSDATSAQVEESLELLDTVAQIVVSVSTYEPNDQMLGLEWRITFQTDVGDQPVLYGDGANLYSSIAEGSVTMEIVDGDNAIDDSTGLKLDTTIVGEVPARYGSAIVGADDRDYTISGLESGIDYFIRVSAINVHGAGPVKSAGADAFNVPQQIPDPPTNVSLAVNYGDDDSLTISFNAPVSDGGASITHYRVELDPTDTFDNPIRQDIYCPFASLKSVWRISTSTADTDDTTNPLIGGSFQLELSVDGNSYTTDPIAYNAVASASDEVEIDDEIPIAGTNSRTFTVTNNSAVVRASASLAGILFHNDIIRIDNQNYEGARYRVSMETPSSLEFNLTDPDEGTLRPFVGTTSSTAGITRVYGGRGTAGTSLVFCESTSSYCTSVQGRLQSAGSVESKIEALSEAITLGVNVSRFGPDETNSFIWFVTFLDDSPVSEALDFTLTLANNELKDFNGTIGAGNIELEQWQDGNTYDECTGVSHIIPSDGGLQNGLNYFARVTAVNSLGYSLPQAAPNSEKPQTVPGRPTAVVLTTISATQLRVQFSSPTDDGGDAVTSYLIEYASSSDFTINYGTASVTYLDSGSPYWKTLSNLEQGTNYYVQVRACNSQGCGEAQMSATTAAPYEESSAPSNVRIGVTSDSMLTVGYDTPTDNGGAEIQYYRVEWDTMPNFNSLSASPHKGAVDVDASIALSYTIDELSVATRYYIRVIPINLAGYGAASATLSAMPALQIPGIPRSITVSPSSAGAIDVSWLYPRIPYHGIPCGGFDTNPDECPVALGGSLPESTGGSAILEYEVEINERAAFDGTDGLTVTTTSTSLTISGLTEGRGYYVRVLTRNAVGSGQFCALSGSVCTGDVLYAVATVET</sequence>
<evidence type="ECO:0000259" key="2">
    <source>
        <dbReference type="PROSITE" id="PS50853"/>
    </source>
</evidence>
<dbReference type="InterPro" id="IPR003961">
    <property type="entry name" value="FN3_dom"/>
</dbReference>
<keyword evidence="1" id="KW-0677">Repeat</keyword>
<dbReference type="InterPro" id="IPR036116">
    <property type="entry name" value="FN3_sf"/>
</dbReference>
<feature type="domain" description="Fibronectin type-III" evidence="2">
    <location>
        <begin position="2255"/>
        <end position="2354"/>
    </location>
</feature>
<evidence type="ECO:0000256" key="1">
    <source>
        <dbReference type="ARBA" id="ARBA00022737"/>
    </source>
</evidence>
<dbReference type="SUPFAM" id="SSF49265">
    <property type="entry name" value="Fibronectin type III"/>
    <property type="match status" value="6"/>
</dbReference>
<feature type="domain" description="Fibronectin type-III" evidence="2">
    <location>
        <begin position="1274"/>
        <end position="1391"/>
    </location>
</feature>
<accession>A0A7S3JS23</accession>
<reference evidence="3" key="1">
    <citation type="submission" date="2021-01" db="EMBL/GenBank/DDBJ databases">
        <authorList>
            <person name="Corre E."/>
            <person name="Pelletier E."/>
            <person name="Niang G."/>
            <person name="Scheremetjew M."/>
            <person name="Finn R."/>
            <person name="Kale V."/>
            <person name="Holt S."/>
            <person name="Cochrane G."/>
            <person name="Meng A."/>
            <person name="Brown T."/>
            <person name="Cohen L."/>
        </authorList>
    </citation>
    <scope>NUCLEOTIDE SEQUENCE</scope>
    <source>
        <strain evidence="3">CCMP1510</strain>
    </source>
</reference>
<dbReference type="InterPro" id="IPR013783">
    <property type="entry name" value="Ig-like_fold"/>
</dbReference>
<feature type="domain" description="Fibronectin type-III" evidence="2">
    <location>
        <begin position="2358"/>
        <end position="2460"/>
    </location>
</feature>
<dbReference type="PANTHER" id="PTHR13817">
    <property type="entry name" value="TITIN"/>
    <property type="match status" value="1"/>
</dbReference>
<dbReference type="PRINTS" id="PR00014">
    <property type="entry name" value="FNTYPEIII"/>
</dbReference>
<dbReference type="CDD" id="cd00063">
    <property type="entry name" value="FN3"/>
    <property type="match status" value="8"/>
</dbReference>
<dbReference type="InterPro" id="IPR050964">
    <property type="entry name" value="Striated_Muscle_Regulatory"/>
</dbReference>
<dbReference type="PANTHER" id="PTHR13817:SF73">
    <property type="entry name" value="FIBRONECTIN TYPE-III DOMAIN-CONTAINING PROTEIN"/>
    <property type="match status" value="1"/>
</dbReference>
<evidence type="ECO:0000313" key="3">
    <source>
        <dbReference type="EMBL" id="CAE0361425.1"/>
    </source>
</evidence>
<dbReference type="Pfam" id="PF00041">
    <property type="entry name" value="fn3"/>
    <property type="match status" value="4"/>
</dbReference>
<feature type="domain" description="Fibronectin type-III" evidence="2">
    <location>
        <begin position="1392"/>
        <end position="1502"/>
    </location>
</feature>
<protein>
    <recommendedName>
        <fullName evidence="2">Fibronectin type-III domain-containing protein</fullName>
    </recommendedName>
</protein>
<feature type="domain" description="Fibronectin type-III" evidence="2">
    <location>
        <begin position="2463"/>
        <end position="2586"/>
    </location>
</feature>
<dbReference type="Gene3D" id="2.60.40.10">
    <property type="entry name" value="Immunoglobulins"/>
    <property type="match status" value="8"/>
</dbReference>
<name>A0A7S3JS23_9STRA</name>
<proteinExistence type="predicted"/>
<dbReference type="PROSITE" id="PS50853">
    <property type="entry name" value="FN3"/>
    <property type="match status" value="5"/>
</dbReference>